<protein>
    <submittedName>
        <fullName evidence="8">SsgA family sporulation/cell division regulator</fullName>
    </submittedName>
</protein>
<proteinExistence type="inferred from homology"/>
<feature type="region of interest" description="Disordered" evidence="7">
    <location>
        <begin position="141"/>
        <end position="168"/>
    </location>
</feature>
<accession>A0ABT0JRZ1</accession>
<dbReference type="InterPro" id="IPR006776">
    <property type="entry name" value="SsgB"/>
</dbReference>
<evidence type="ECO:0000256" key="4">
    <source>
        <dbReference type="ARBA" id="ARBA00022969"/>
    </source>
</evidence>
<dbReference type="InterPro" id="IPR038658">
    <property type="entry name" value="SsgB_sf"/>
</dbReference>
<evidence type="ECO:0000256" key="5">
    <source>
        <dbReference type="ARBA" id="ARBA00023210"/>
    </source>
</evidence>
<dbReference type="RefSeq" id="WP_248822968.1">
    <property type="nucleotide sequence ID" value="NZ_JALKFT010000001.1"/>
</dbReference>
<dbReference type="Gene3D" id="2.30.31.20">
    <property type="entry name" value="Sporulation-specific cell division protein SsgB"/>
    <property type="match status" value="1"/>
</dbReference>
<feature type="compositionally biased region" description="Low complexity" evidence="7">
    <location>
        <begin position="158"/>
        <end position="168"/>
    </location>
</feature>
<keyword evidence="5" id="KW-0717">Septation</keyword>
<keyword evidence="3" id="KW-0132">Cell division</keyword>
<evidence type="ECO:0000313" key="8">
    <source>
        <dbReference type="EMBL" id="MCK9874268.1"/>
    </source>
</evidence>
<evidence type="ECO:0000256" key="6">
    <source>
        <dbReference type="ARBA" id="ARBA00023306"/>
    </source>
</evidence>
<dbReference type="EMBL" id="JALKFT010000001">
    <property type="protein sequence ID" value="MCK9874268.1"/>
    <property type="molecule type" value="Genomic_DNA"/>
</dbReference>
<evidence type="ECO:0000313" key="9">
    <source>
        <dbReference type="Proteomes" id="UP001201873"/>
    </source>
</evidence>
<keyword evidence="6" id="KW-0131">Cell cycle</keyword>
<gene>
    <name evidence="8" type="ORF">MXD59_00455</name>
</gene>
<dbReference type="Proteomes" id="UP001201873">
    <property type="component" value="Unassembled WGS sequence"/>
</dbReference>
<comment type="subcellular location">
    <subcellularLocation>
        <location evidence="1">Cell septum</location>
    </subcellularLocation>
</comment>
<evidence type="ECO:0000256" key="1">
    <source>
        <dbReference type="ARBA" id="ARBA00004431"/>
    </source>
</evidence>
<organism evidence="8 9">
    <name type="scientific">Frankia umida</name>
    <dbReference type="NCBI Taxonomy" id="573489"/>
    <lineage>
        <taxon>Bacteria</taxon>
        <taxon>Bacillati</taxon>
        <taxon>Actinomycetota</taxon>
        <taxon>Actinomycetes</taxon>
        <taxon>Frankiales</taxon>
        <taxon>Frankiaceae</taxon>
        <taxon>Frankia</taxon>
    </lineage>
</organism>
<evidence type="ECO:0000256" key="7">
    <source>
        <dbReference type="SAM" id="MobiDB-lite"/>
    </source>
</evidence>
<evidence type="ECO:0000256" key="2">
    <source>
        <dbReference type="ARBA" id="ARBA00009323"/>
    </source>
</evidence>
<name>A0ABT0JRZ1_9ACTN</name>
<comment type="similarity">
    <text evidence="2">Belongs to the SsgA family.</text>
</comment>
<keyword evidence="4" id="KW-0749">Sporulation</keyword>
<evidence type="ECO:0000256" key="3">
    <source>
        <dbReference type="ARBA" id="ARBA00022618"/>
    </source>
</evidence>
<sequence>MFRRLGRRGVLQRALYVQVVRPGGRRRWVLVGLGFDAADPIAVTLTVGGPGVDQIVWRFARRLLAEGTRRPVGLGDVRVRPAVAAGEAALALRLSSPSGIAEFELPAREVVAFLWRSFAMVPADAEVDRIDWTAELRFLPGGPEGPPGSALRRRARGRFPAGPRHAGA</sequence>
<dbReference type="Pfam" id="PF04686">
    <property type="entry name" value="SsgA"/>
    <property type="match status" value="1"/>
</dbReference>
<comment type="caution">
    <text evidence="8">The sequence shown here is derived from an EMBL/GenBank/DDBJ whole genome shotgun (WGS) entry which is preliminary data.</text>
</comment>
<reference evidence="8 9" key="1">
    <citation type="submission" date="2022-04" db="EMBL/GenBank/DDBJ databases">
        <title>Genome diversity in the genus Frankia.</title>
        <authorList>
            <person name="Carlos-Shanley C."/>
            <person name="Hahn D."/>
        </authorList>
    </citation>
    <scope>NUCLEOTIDE SEQUENCE [LARGE SCALE GENOMIC DNA]</scope>
    <source>
        <strain evidence="8 9">Ag45/Mut15</strain>
    </source>
</reference>
<keyword evidence="9" id="KW-1185">Reference proteome</keyword>